<proteinExistence type="predicted"/>
<protein>
    <submittedName>
        <fullName evidence="2">Uncharacterized protein</fullName>
    </submittedName>
</protein>
<feature type="region of interest" description="Disordered" evidence="1">
    <location>
        <begin position="42"/>
        <end position="82"/>
    </location>
</feature>
<dbReference type="EMBL" id="BPLQ01006370">
    <property type="protein sequence ID" value="GIY21971.1"/>
    <property type="molecule type" value="Genomic_DNA"/>
</dbReference>
<dbReference type="AlphaFoldDB" id="A0AAV4RNR9"/>
<sequence>MRNTQAVAIKDITSPHPISLANLYIHFYKWDRSLVENQFHLKRSSSPGDAGNRISRYKPQGCPANHNTRSSQQKHLSGTRITVSSNDCPCKNTNNLGGKPFTHPRILNPSLGQPNLARQRANHSAPSPHPFIKPSLNQCPDTTGNGPLNGSPSCLSYRHIEVGERRGGPRSDHLEAILQVGGTLLKKLTPV</sequence>
<accession>A0AAV4RNR9</accession>
<evidence type="ECO:0000313" key="3">
    <source>
        <dbReference type="Proteomes" id="UP001054837"/>
    </source>
</evidence>
<feature type="compositionally biased region" description="Polar residues" evidence="1">
    <location>
        <begin position="65"/>
        <end position="82"/>
    </location>
</feature>
<comment type="caution">
    <text evidence="2">The sequence shown here is derived from an EMBL/GenBank/DDBJ whole genome shotgun (WGS) entry which is preliminary data.</text>
</comment>
<dbReference type="Proteomes" id="UP001054837">
    <property type="component" value="Unassembled WGS sequence"/>
</dbReference>
<name>A0AAV4RNR9_9ARAC</name>
<evidence type="ECO:0000313" key="2">
    <source>
        <dbReference type="EMBL" id="GIY21971.1"/>
    </source>
</evidence>
<reference evidence="2 3" key="1">
    <citation type="submission" date="2021-06" db="EMBL/GenBank/DDBJ databases">
        <title>Caerostris darwini draft genome.</title>
        <authorList>
            <person name="Kono N."/>
            <person name="Arakawa K."/>
        </authorList>
    </citation>
    <scope>NUCLEOTIDE SEQUENCE [LARGE SCALE GENOMIC DNA]</scope>
</reference>
<organism evidence="2 3">
    <name type="scientific">Caerostris darwini</name>
    <dbReference type="NCBI Taxonomy" id="1538125"/>
    <lineage>
        <taxon>Eukaryota</taxon>
        <taxon>Metazoa</taxon>
        <taxon>Ecdysozoa</taxon>
        <taxon>Arthropoda</taxon>
        <taxon>Chelicerata</taxon>
        <taxon>Arachnida</taxon>
        <taxon>Araneae</taxon>
        <taxon>Araneomorphae</taxon>
        <taxon>Entelegynae</taxon>
        <taxon>Araneoidea</taxon>
        <taxon>Araneidae</taxon>
        <taxon>Caerostris</taxon>
    </lineage>
</organism>
<evidence type="ECO:0000256" key="1">
    <source>
        <dbReference type="SAM" id="MobiDB-lite"/>
    </source>
</evidence>
<gene>
    <name evidence="2" type="ORF">CDAR_399651</name>
</gene>
<keyword evidence="3" id="KW-1185">Reference proteome</keyword>